<feature type="compositionally biased region" description="Basic and acidic residues" evidence="1">
    <location>
        <begin position="164"/>
        <end position="176"/>
    </location>
</feature>
<reference evidence="3" key="1">
    <citation type="submission" date="2016-10" db="EMBL/GenBank/DDBJ databases">
        <authorList>
            <person name="Varghese N."/>
            <person name="Submissions S."/>
        </authorList>
    </citation>
    <scope>NUCLEOTIDE SEQUENCE [LARGE SCALE GENOMIC DNA]</scope>
    <source>
        <strain evidence="3">CGMCC 1.10223</strain>
    </source>
</reference>
<evidence type="ECO:0000313" key="3">
    <source>
        <dbReference type="Proteomes" id="UP000183410"/>
    </source>
</evidence>
<organism evidence="2 3">
    <name type="scientific">Paenibacillus algorifonticola</name>
    <dbReference type="NCBI Taxonomy" id="684063"/>
    <lineage>
        <taxon>Bacteria</taxon>
        <taxon>Bacillati</taxon>
        <taxon>Bacillota</taxon>
        <taxon>Bacilli</taxon>
        <taxon>Bacillales</taxon>
        <taxon>Paenibacillaceae</taxon>
        <taxon>Paenibacillus</taxon>
    </lineage>
</organism>
<protein>
    <submittedName>
        <fullName evidence="2">Uncharacterized protein</fullName>
    </submittedName>
</protein>
<keyword evidence="3" id="KW-1185">Reference proteome</keyword>
<dbReference type="Proteomes" id="UP000183410">
    <property type="component" value="Unassembled WGS sequence"/>
</dbReference>
<dbReference type="EMBL" id="FONN01000027">
    <property type="protein sequence ID" value="SFF33360.1"/>
    <property type="molecule type" value="Genomic_DNA"/>
</dbReference>
<feature type="region of interest" description="Disordered" evidence="1">
    <location>
        <begin position="153"/>
        <end position="185"/>
    </location>
</feature>
<proteinExistence type="predicted"/>
<name>A0A1I2HVF7_9BACL</name>
<dbReference type="AlphaFoldDB" id="A0A1I2HVF7"/>
<feature type="region of interest" description="Disordered" evidence="1">
    <location>
        <begin position="198"/>
        <end position="221"/>
    </location>
</feature>
<accession>A0A1I2HVF7</accession>
<evidence type="ECO:0000313" key="2">
    <source>
        <dbReference type="EMBL" id="SFF33360.1"/>
    </source>
</evidence>
<sequence length="410" mass="45355">MWSSFAYVPVLMVDEQPHPVKTVYLSQYTYQELELSPQILMAQMNIVFGTVAIILAIGTGGGSLYVLAIADGVLGGAMVTVNAMKAHALSHGNVDTPLLDLEQKILDDIGITLAVVNLALLLKHCVYTVANKMANGRNIVAVDDAWTAFKLDNVTPPKPMEPPELPKTKTKTKEPSKGGPGVNQPIDEFDDAVIYQGAGKGRQEPPSATGGKVEGTGKGNYLTNPEEMRPYIVPPKDGFDALVERKYIEIRKVGLEDVSTVAKNTGLTEAQVTKMKEHLFLTIHNLSVEGQPYKKLYFQADADVAYAWQLAQKRELTDIEKDWFKRLANHEIKEQEIMKYGYIDGKGNKIGPLPLRDPTTWDIENRYKPDPTKNAHDAANALGAKQPSEDFPGYDKFSEYLKSTDEVIEY</sequence>
<gene>
    <name evidence="2" type="ORF">SAMN04487969_1275</name>
</gene>
<evidence type="ECO:0000256" key="1">
    <source>
        <dbReference type="SAM" id="MobiDB-lite"/>
    </source>
</evidence>